<comment type="catalytic activity">
    <reaction evidence="8">
        <text>Mo-molybdopterin + GTP + H(+) = Mo-molybdopterin guanine dinucleotide + diphosphate</text>
        <dbReference type="Rhea" id="RHEA:34243"/>
        <dbReference type="ChEBI" id="CHEBI:15378"/>
        <dbReference type="ChEBI" id="CHEBI:33019"/>
        <dbReference type="ChEBI" id="CHEBI:37565"/>
        <dbReference type="ChEBI" id="CHEBI:71302"/>
        <dbReference type="ChEBI" id="CHEBI:71310"/>
        <dbReference type="EC" id="2.7.7.77"/>
    </reaction>
</comment>
<dbReference type="GO" id="GO:0005737">
    <property type="term" value="C:cytoplasm"/>
    <property type="evidence" value="ECO:0007669"/>
    <property type="project" value="UniProtKB-SubCell"/>
</dbReference>
<dbReference type="OrthoDB" id="28434at2157"/>
<evidence type="ECO:0000256" key="2">
    <source>
        <dbReference type="ARBA" id="ARBA00022679"/>
    </source>
</evidence>
<evidence type="ECO:0000256" key="6">
    <source>
        <dbReference type="ARBA" id="ARBA00023134"/>
    </source>
</evidence>
<keyword evidence="6 8" id="KW-0342">GTP-binding</keyword>
<dbReference type="PANTHER" id="PTHR19136:SF81">
    <property type="entry name" value="MOLYBDENUM COFACTOR GUANYLYLTRANSFERASE"/>
    <property type="match status" value="1"/>
</dbReference>
<dbReference type="NCBIfam" id="NF001457">
    <property type="entry name" value="PRK00317.1-3"/>
    <property type="match status" value="1"/>
</dbReference>
<dbReference type="HAMAP" id="MF_00316">
    <property type="entry name" value="MobA"/>
    <property type="match status" value="1"/>
</dbReference>
<dbReference type="Proteomes" id="UP000324354">
    <property type="component" value="Chromosome"/>
</dbReference>
<organism evidence="10 11">
    <name type="scientific">Pyrococcus furiosus (strain ATCC 43587 / DSM 3638 / JCM 8422 / Vc1)</name>
    <dbReference type="NCBI Taxonomy" id="186497"/>
    <lineage>
        <taxon>Archaea</taxon>
        <taxon>Methanobacteriati</taxon>
        <taxon>Methanobacteriota</taxon>
        <taxon>Thermococci</taxon>
        <taxon>Thermococcales</taxon>
        <taxon>Thermococcaceae</taxon>
        <taxon>Pyrococcus</taxon>
    </lineage>
</organism>
<dbReference type="SMR" id="A0A5C0XN34"/>
<feature type="binding site" evidence="8">
    <location>
        <begin position="7"/>
        <end position="9"/>
    </location>
    <ligand>
        <name>GTP</name>
        <dbReference type="ChEBI" id="CHEBI:37565"/>
    </ligand>
</feature>
<reference evidence="10 11" key="1">
    <citation type="submission" date="2017-08" db="EMBL/GenBank/DDBJ databases">
        <title>Resequencing and Reannotation of the genome of Pyrococcus furiosus type strain DSM3638.</title>
        <authorList>
            <person name="Reichelt R.M."/>
            <person name="Bunk B."/>
        </authorList>
    </citation>
    <scope>NUCLEOTIDE SEQUENCE [LARGE SCALE GENOMIC DNA]</scope>
    <source>
        <strain evidence="10 11">DSM 3638</strain>
    </source>
</reference>
<dbReference type="SUPFAM" id="SSF53448">
    <property type="entry name" value="Nucleotide-diphospho-sugar transferases"/>
    <property type="match status" value="1"/>
</dbReference>
<dbReference type="GO" id="GO:0006777">
    <property type="term" value="P:Mo-molybdopterin cofactor biosynthetic process"/>
    <property type="evidence" value="ECO:0007669"/>
    <property type="project" value="UniProtKB-KW"/>
</dbReference>
<comment type="function">
    <text evidence="8">Transfers a GMP moiety from GTP to Mo-molybdopterin (Mo-MPT) cofactor (Moco or molybdenum cofactor) to form Mo-molybdopterin guanine dinucleotide (Mo-MGD) cofactor.</text>
</comment>
<comment type="caution">
    <text evidence="8">Lacks conserved residue(s) required for the propagation of feature annotation.</text>
</comment>
<dbReference type="AlphaFoldDB" id="A0A5C0XN34"/>
<evidence type="ECO:0000256" key="3">
    <source>
        <dbReference type="ARBA" id="ARBA00022723"/>
    </source>
</evidence>
<keyword evidence="4 8" id="KW-0547">Nucleotide-binding</keyword>
<comment type="similarity">
    <text evidence="8">Belongs to the MobA family.</text>
</comment>
<dbReference type="EC" id="2.7.7.77" evidence="8"/>
<evidence type="ECO:0000256" key="8">
    <source>
        <dbReference type="HAMAP-Rule" id="MF_00316"/>
    </source>
</evidence>
<evidence type="ECO:0000256" key="4">
    <source>
        <dbReference type="ARBA" id="ARBA00022741"/>
    </source>
</evidence>
<dbReference type="InterPro" id="IPR029044">
    <property type="entry name" value="Nucleotide-diphossugar_trans"/>
</dbReference>
<keyword evidence="2 8" id="KW-0808">Transferase</keyword>
<evidence type="ECO:0000313" key="11">
    <source>
        <dbReference type="Proteomes" id="UP000324354"/>
    </source>
</evidence>
<sequence length="196" mass="22104">MVIGAVLAGGISKRFGEDKLTYRVGGKPLILYTIEALESASKIEKIVVIASPFNWQKFRELGLEVIVDALMVGPLGGIYLALSLGDSFVVGGDMPLLVPEFIDYLVAKFEEAKKLACVPRWPNGYLEPLHAVYSRSLREIIEGYIERGEYKVGNVIESSNPCYIPVESLPERWKWAFFNINKKEDLRKLKTFIKEF</sequence>
<keyword evidence="3 8" id="KW-0479">Metal-binding</keyword>
<keyword evidence="7 8" id="KW-0501">Molybdenum cofactor biosynthesis</keyword>
<protein>
    <recommendedName>
        <fullName evidence="8">Probable molybdenum cofactor guanylyltransferase</fullName>
        <shortName evidence="8">MoCo guanylyltransferase</shortName>
        <ecNumber evidence="8">2.7.7.77</ecNumber>
    </recommendedName>
    <alternativeName>
        <fullName evidence="8">GTP:molybdopterin guanylyltransferase</fullName>
    </alternativeName>
    <alternativeName>
        <fullName evidence="8">Mo-MPT guanylyltransferase</fullName>
    </alternativeName>
    <alternativeName>
        <fullName evidence="8">Molybdopterin guanylyltransferase</fullName>
    </alternativeName>
    <alternativeName>
        <fullName evidence="8">Molybdopterin-guanine dinucleotide synthase</fullName>
        <shortName evidence="8">MGD synthase</shortName>
    </alternativeName>
</protein>
<dbReference type="GO" id="GO:0046872">
    <property type="term" value="F:metal ion binding"/>
    <property type="evidence" value="ECO:0007669"/>
    <property type="project" value="UniProtKB-KW"/>
</dbReference>
<feature type="binding site" evidence="8">
    <location>
        <position position="68"/>
    </location>
    <ligand>
        <name>GTP</name>
        <dbReference type="ChEBI" id="CHEBI:37565"/>
    </ligand>
</feature>
<comment type="subcellular location">
    <subcellularLocation>
        <location evidence="8">Cytoplasm</location>
    </subcellularLocation>
</comment>
<evidence type="ECO:0000256" key="1">
    <source>
        <dbReference type="ARBA" id="ARBA00022490"/>
    </source>
</evidence>
<evidence type="ECO:0000259" key="9">
    <source>
        <dbReference type="Pfam" id="PF12804"/>
    </source>
</evidence>
<evidence type="ECO:0000256" key="7">
    <source>
        <dbReference type="ARBA" id="ARBA00023150"/>
    </source>
</evidence>
<dbReference type="GeneID" id="13302430"/>
<dbReference type="CDD" id="cd02503">
    <property type="entry name" value="MobA"/>
    <property type="match status" value="1"/>
</dbReference>
<dbReference type="GO" id="GO:0005525">
    <property type="term" value="F:GTP binding"/>
    <property type="evidence" value="ECO:0007669"/>
    <property type="project" value="UniProtKB-UniRule"/>
</dbReference>
<gene>
    <name evidence="8" type="primary">mobA</name>
    <name evidence="10" type="ORF">PFDSM3638_03100</name>
</gene>
<evidence type="ECO:0000313" key="10">
    <source>
        <dbReference type="EMBL" id="QEK78323.1"/>
    </source>
</evidence>
<dbReference type="EMBL" id="CP023154">
    <property type="protein sequence ID" value="QEK78323.1"/>
    <property type="molecule type" value="Genomic_DNA"/>
</dbReference>
<evidence type="ECO:0000256" key="5">
    <source>
        <dbReference type="ARBA" id="ARBA00022842"/>
    </source>
</evidence>
<accession>A0A5C0XN34</accession>
<dbReference type="InterPro" id="IPR013482">
    <property type="entry name" value="Molybde_CF_guanTrfase"/>
</dbReference>
<name>A0A5C0XN34_PYRFU</name>
<comment type="domain">
    <text evidence="8">The N-terminal domain determines nucleotide recognition and specific binding, while the C-terminal domain determines the specific binding to the target protein.</text>
</comment>
<dbReference type="Pfam" id="PF12804">
    <property type="entry name" value="NTP_transf_3"/>
    <property type="match status" value="1"/>
</dbReference>
<dbReference type="RefSeq" id="WP_011011738.1">
    <property type="nucleotide sequence ID" value="NC_003413.1"/>
</dbReference>
<feature type="binding site" evidence="8">
    <location>
        <position position="19"/>
    </location>
    <ligand>
        <name>GTP</name>
        <dbReference type="ChEBI" id="CHEBI:37565"/>
    </ligand>
</feature>
<dbReference type="KEGG" id="pfu:PF0618"/>
<keyword evidence="1 8" id="KW-0963">Cytoplasm</keyword>
<proteinExistence type="inferred from homology"/>
<dbReference type="Gene3D" id="3.90.550.10">
    <property type="entry name" value="Spore Coat Polysaccharide Biosynthesis Protein SpsA, Chain A"/>
    <property type="match status" value="1"/>
</dbReference>
<feature type="binding site" evidence="8">
    <location>
        <position position="93"/>
    </location>
    <ligand>
        <name>GTP</name>
        <dbReference type="ChEBI" id="CHEBI:37565"/>
    </ligand>
</feature>
<comment type="cofactor">
    <cofactor evidence="8">
        <name>Mg(2+)</name>
        <dbReference type="ChEBI" id="CHEBI:18420"/>
    </cofactor>
</comment>
<dbReference type="PANTHER" id="PTHR19136">
    <property type="entry name" value="MOLYBDENUM COFACTOR GUANYLYLTRANSFERASE"/>
    <property type="match status" value="1"/>
</dbReference>
<keyword evidence="5 8" id="KW-0460">Magnesium</keyword>
<keyword evidence="10" id="KW-0548">Nucleotidyltransferase</keyword>
<dbReference type="GO" id="GO:0061603">
    <property type="term" value="F:molybdenum cofactor guanylyltransferase activity"/>
    <property type="evidence" value="ECO:0007669"/>
    <property type="project" value="UniProtKB-EC"/>
</dbReference>
<feature type="domain" description="MobA-like NTP transferase" evidence="9">
    <location>
        <begin position="4"/>
        <end position="153"/>
    </location>
</feature>
<feature type="binding site" evidence="8">
    <location>
        <position position="93"/>
    </location>
    <ligand>
        <name>Mg(2+)</name>
        <dbReference type="ChEBI" id="CHEBI:18420"/>
    </ligand>
</feature>
<dbReference type="GeneID" id="41712423"/>
<dbReference type="InterPro" id="IPR025877">
    <property type="entry name" value="MobA-like_NTP_Trfase"/>
</dbReference>